<name>A0AAV2GQ25_9ROSI</name>
<reference evidence="1 2" key="1">
    <citation type="submission" date="2024-04" db="EMBL/GenBank/DDBJ databases">
        <authorList>
            <person name="Fracassetti M."/>
        </authorList>
    </citation>
    <scope>NUCLEOTIDE SEQUENCE [LARGE SCALE GENOMIC DNA]</scope>
</reference>
<keyword evidence="2" id="KW-1185">Reference proteome</keyword>
<dbReference type="EMBL" id="OZ034822">
    <property type="protein sequence ID" value="CAL1412845.1"/>
    <property type="molecule type" value="Genomic_DNA"/>
</dbReference>
<sequence length="87" mass="9484">MRTVAAAESKEEVGFEGGGRSRRFVGKQLVCRRRCLLEPWRSSRADARVALAAGSWFRECGCAGAVKSRNQKGISFVSADVGVSRYS</sequence>
<evidence type="ECO:0000313" key="1">
    <source>
        <dbReference type="EMBL" id="CAL1412845.1"/>
    </source>
</evidence>
<protein>
    <submittedName>
        <fullName evidence="1">Uncharacterized protein</fullName>
    </submittedName>
</protein>
<organism evidence="1 2">
    <name type="scientific">Linum trigynum</name>
    <dbReference type="NCBI Taxonomy" id="586398"/>
    <lineage>
        <taxon>Eukaryota</taxon>
        <taxon>Viridiplantae</taxon>
        <taxon>Streptophyta</taxon>
        <taxon>Embryophyta</taxon>
        <taxon>Tracheophyta</taxon>
        <taxon>Spermatophyta</taxon>
        <taxon>Magnoliopsida</taxon>
        <taxon>eudicotyledons</taxon>
        <taxon>Gunneridae</taxon>
        <taxon>Pentapetalae</taxon>
        <taxon>rosids</taxon>
        <taxon>fabids</taxon>
        <taxon>Malpighiales</taxon>
        <taxon>Linaceae</taxon>
        <taxon>Linum</taxon>
    </lineage>
</organism>
<dbReference type="Proteomes" id="UP001497516">
    <property type="component" value="Chromosome 9"/>
</dbReference>
<gene>
    <name evidence="1" type="ORF">LTRI10_LOCUS52108</name>
</gene>
<proteinExistence type="predicted"/>
<dbReference type="AlphaFoldDB" id="A0AAV2GQ25"/>
<evidence type="ECO:0000313" key="2">
    <source>
        <dbReference type="Proteomes" id="UP001497516"/>
    </source>
</evidence>
<accession>A0AAV2GQ25</accession>